<evidence type="ECO:0000313" key="8">
    <source>
        <dbReference type="EMBL" id="THF94144.1"/>
    </source>
</evidence>
<feature type="region of interest" description="Disordered" evidence="5">
    <location>
        <begin position="141"/>
        <end position="161"/>
    </location>
</feature>
<dbReference type="AlphaFoldDB" id="A0A4S4CW77"/>
<sequence length="409" mass="45840">MNRRRLEAPPNDEPYFVSPHLYFENPPPSSSKLSLTQISHSLALSRFFFRAIAISKFLRPNLSATVWLQSRSFSERLQFRSSILSTAVYNLRKTNRILQNLLQLRDFEVRFGTLHLFNQRSIAEKHYTFVAELSRKNEIPASRSGAHSLPKSNKNNVLSTSHSKHNQIGQTEMRVLHQTTDDDHLVLELGMNFRIADDMSAILAVKLILKILDQKCMAILSTVTRCQDMITEMITCAVTEGDDNHDSSLGGLTFWIPGVKQCWLCGTLDPITRAAVTHGKDCGMVREQGQQKGEASPFLAELLRLEEQAKQQGLGRWSRAPGASEAFLFLRCSNIFLAKDQDIRLGDFGLAKMLPSDDLASSVVGTPSYMCPELLADIPYGSKSDIWTQLVVVVLANILPFIVIGISLF</sequence>
<dbReference type="EMBL" id="SDRB02013776">
    <property type="protein sequence ID" value="THF94144.1"/>
    <property type="molecule type" value="Genomic_DNA"/>
</dbReference>
<dbReference type="Pfam" id="PF00069">
    <property type="entry name" value="Pkinase"/>
    <property type="match status" value="1"/>
</dbReference>
<feature type="domain" description="Protein kinase" evidence="7">
    <location>
        <begin position="162"/>
        <end position="409"/>
    </location>
</feature>
<keyword evidence="2" id="KW-0547">Nucleotide-binding</keyword>
<dbReference type="GO" id="GO:0005524">
    <property type="term" value="F:ATP binding"/>
    <property type="evidence" value="ECO:0007669"/>
    <property type="project" value="UniProtKB-KW"/>
</dbReference>
<comment type="caution">
    <text evidence="8">The sequence shown here is derived from an EMBL/GenBank/DDBJ whole genome shotgun (WGS) entry which is preliminary data.</text>
</comment>
<dbReference type="InterPro" id="IPR050660">
    <property type="entry name" value="NEK_Ser/Thr_kinase"/>
</dbReference>
<evidence type="ECO:0000256" key="4">
    <source>
        <dbReference type="ARBA" id="ARBA00022840"/>
    </source>
</evidence>
<evidence type="ECO:0000256" key="3">
    <source>
        <dbReference type="ARBA" id="ARBA00022777"/>
    </source>
</evidence>
<dbReference type="PANTHER" id="PTHR43671:SF66">
    <property type="entry name" value="SERINE_THREONINE-PROTEIN KINASE NEK2"/>
    <property type="match status" value="1"/>
</dbReference>
<dbReference type="Gene3D" id="1.10.510.10">
    <property type="entry name" value="Transferase(Phosphotransferase) domain 1"/>
    <property type="match status" value="1"/>
</dbReference>
<keyword evidence="6" id="KW-0472">Membrane</keyword>
<evidence type="ECO:0000256" key="2">
    <source>
        <dbReference type="ARBA" id="ARBA00022741"/>
    </source>
</evidence>
<protein>
    <recommendedName>
        <fullName evidence="7">Protein kinase domain-containing protein</fullName>
    </recommendedName>
</protein>
<keyword evidence="6" id="KW-0812">Transmembrane</keyword>
<dbReference type="SUPFAM" id="SSF56112">
    <property type="entry name" value="Protein kinase-like (PK-like)"/>
    <property type="match status" value="1"/>
</dbReference>
<dbReference type="PANTHER" id="PTHR43671">
    <property type="entry name" value="SERINE/THREONINE-PROTEIN KINASE NEK"/>
    <property type="match status" value="1"/>
</dbReference>
<dbReference type="GO" id="GO:0004674">
    <property type="term" value="F:protein serine/threonine kinase activity"/>
    <property type="evidence" value="ECO:0007669"/>
    <property type="project" value="TreeGrafter"/>
</dbReference>
<dbReference type="InterPro" id="IPR011009">
    <property type="entry name" value="Kinase-like_dom_sf"/>
</dbReference>
<evidence type="ECO:0000256" key="5">
    <source>
        <dbReference type="SAM" id="MobiDB-lite"/>
    </source>
</evidence>
<accession>A0A4S4CW77</accession>
<keyword evidence="9" id="KW-1185">Reference proteome</keyword>
<evidence type="ECO:0000256" key="6">
    <source>
        <dbReference type="SAM" id="Phobius"/>
    </source>
</evidence>
<keyword evidence="6" id="KW-1133">Transmembrane helix</keyword>
<name>A0A4S4CW77_CAMSN</name>
<evidence type="ECO:0000313" key="9">
    <source>
        <dbReference type="Proteomes" id="UP000306102"/>
    </source>
</evidence>
<evidence type="ECO:0000259" key="7">
    <source>
        <dbReference type="PROSITE" id="PS50011"/>
    </source>
</evidence>
<gene>
    <name evidence="8" type="ORF">TEA_022970</name>
</gene>
<feature type="compositionally biased region" description="Polar residues" evidence="5">
    <location>
        <begin position="150"/>
        <end position="161"/>
    </location>
</feature>
<dbReference type="InterPro" id="IPR000719">
    <property type="entry name" value="Prot_kinase_dom"/>
</dbReference>
<keyword evidence="4" id="KW-0067">ATP-binding</keyword>
<organism evidence="8 9">
    <name type="scientific">Camellia sinensis var. sinensis</name>
    <name type="common">China tea</name>
    <dbReference type="NCBI Taxonomy" id="542762"/>
    <lineage>
        <taxon>Eukaryota</taxon>
        <taxon>Viridiplantae</taxon>
        <taxon>Streptophyta</taxon>
        <taxon>Embryophyta</taxon>
        <taxon>Tracheophyta</taxon>
        <taxon>Spermatophyta</taxon>
        <taxon>Magnoliopsida</taxon>
        <taxon>eudicotyledons</taxon>
        <taxon>Gunneridae</taxon>
        <taxon>Pentapetalae</taxon>
        <taxon>asterids</taxon>
        <taxon>Ericales</taxon>
        <taxon>Theaceae</taxon>
        <taxon>Camellia</taxon>
    </lineage>
</organism>
<feature type="transmembrane region" description="Helical" evidence="6">
    <location>
        <begin position="386"/>
        <end position="408"/>
    </location>
</feature>
<dbReference type="PROSITE" id="PS50011">
    <property type="entry name" value="PROTEIN_KINASE_DOM"/>
    <property type="match status" value="1"/>
</dbReference>
<keyword evidence="1" id="KW-0808">Transferase</keyword>
<dbReference type="Proteomes" id="UP000306102">
    <property type="component" value="Unassembled WGS sequence"/>
</dbReference>
<evidence type="ECO:0000256" key="1">
    <source>
        <dbReference type="ARBA" id="ARBA00022679"/>
    </source>
</evidence>
<keyword evidence="3" id="KW-0418">Kinase</keyword>
<reference evidence="8 9" key="1">
    <citation type="journal article" date="2018" name="Proc. Natl. Acad. Sci. U.S.A.">
        <title>Draft genome sequence of Camellia sinensis var. sinensis provides insights into the evolution of the tea genome and tea quality.</title>
        <authorList>
            <person name="Wei C."/>
            <person name="Yang H."/>
            <person name="Wang S."/>
            <person name="Zhao J."/>
            <person name="Liu C."/>
            <person name="Gao L."/>
            <person name="Xia E."/>
            <person name="Lu Y."/>
            <person name="Tai Y."/>
            <person name="She G."/>
            <person name="Sun J."/>
            <person name="Cao H."/>
            <person name="Tong W."/>
            <person name="Gao Q."/>
            <person name="Li Y."/>
            <person name="Deng W."/>
            <person name="Jiang X."/>
            <person name="Wang W."/>
            <person name="Chen Q."/>
            <person name="Zhang S."/>
            <person name="Li H."/>
            <person name="Wu J."/>
            <person name="Wang P."/>
            <person name="Li P."/>
            <person name="Shi C."/>
            <person name="Zheng F."/>
            <person name="Jian J."/>
            <person name="Huang B."/>
            <person name="Shan D."/>
            <person name="Shi M."/>
            <person name="Fang C."/>
            <person name="Yue Y."/>
            <person name="Li F."/>
            <person name="Li D."/>
            <person name="Wei S."/>
            <person name="Han B."/>
            <person name="Jiang C."/>
            <person name="Yin Y."/>
            <person name="Xia T."/>
            <person name="Zhang Z."/>
            <person name="Bennetzen J.L."/>
            <person name="Zhao S."/>
            <person name="Wan X."/>
        </authorList>
    </citation>
    <scope>NUCLEOTIDE SEQUENCE [LARGE SCALE GENOMIC DNA]</scope>
    <source>
        <strain evidence="9">cv. Shuchazao</strain>
        <tissue evidence="8">Leaf</tissue>
    </source>
</reference>
<proteinExistence type="predicted"/>